<evidence type="ECO:0000256" key="2">
    <source>
        <dbReference type="ARBA" id="ARBA00022630"/>
    </source>
</evidence>
<keyword evidence="3 7" id="KW-0288">FMN</keyword>
<feature type="binding site" evidence="7">
    <location>
        <position position="221"/>
    </location>
    <ligand>
        <name>glyoxylate</name>
        <dbReference type="ChEBI" id="CHEBI:36655"/>
    </ligand>
</feature>
<evidence type="ECO:0000259" key="9">
    <source>
        <dbReference type="PROSITE" id="PS51349"/>
    </source>
</evidence>
<gene>
    <name evidence="10" type="ORF">AL00_01735</name>
</gene>
<feature type="binding site" evidence="7">
    <location>
        <position position="212"/>
    </location>
    <ligand>
        <name>FMN</name>
        <dbReference type="ChEBI" id="CHEBI:58210"/>
    </ligand>
</feature>
<comment type="caution">
    <text evidence="10">The sequence shown here is derived from an EMBL/GenBank/DDBJ whole genome shotgun (WGS) entry which is preliminary data.</text>
</comment>
<dbReference type="Proteomes" id="UP000028135">
    <property type="component" value="Unassembled WGS sequence"/>
</dbReference>
<dbReference type="PIRSF" id="PIRSF000138">
    <property type="entry name" value="Al-hdrx_acd_dh"/>
    <property type="match status" value="1"/>
</dbReference>
<feature type="binding site" evidence="7">
    <location>
        <begin position="386"/>
        <end position="387"/>
    </location>
    <ligand>
        <name>FMN</name>
        <dbReference type="ChEBI" id="CHEBI:58210"/>
    </ligand>
</feature>
<protein>
    <submittedName>
        <fullName evidence="10">Lactate dehydrogenase</fullName>
    </submittedName>
</protein>
<dbReference type="GO" id="GO:0010181">
    <property type="term" value="F:FMN binding"/>
    <property type="evidence" value="ECO:0007669"/>
    <property type="project" value="InterPro"/>
</dbReference>
<comment type="cofactor">
    <cofactor evidence="1">
        <name>FMN</name>
        <dbReference type="ChEBI" id="CHEBI:58210"/>
    </cofactor>
</comment>
<feature type="region of interest" description="Disordered" evidence="8">
    <location>
        <begin position="1"/>
        <end position="32"/>
    </location>
</feature>
<evidence type="ECO:0000256" key="3">
    <source>
        <dbReference type="ARBA" id="ARBA00022643"/>
    </source>
</evidence>
<feature type="binding site" evidence="7">
    <location>
        <position position="335"/>
    </location>
    <ligand>
        <name>glyoxylate</name>
        <dbReference type="ChEBI" id="CHEBI:36655"/>
    </ligand>
</feature>
<dbReference type="Gene3D" id="3.20.20.70">
    <property type="entry name" value="Aldolase class I"/>
    <property type="match status" value="1"/>
</dbReference>
<accession>A0A8E1C482</accession>
<dbReference type="InterPro" id="IPR013785">
    <property type="entry name" value="Aldolase_TIM"/>
</dbReference>
<feature type="binding site" evidence="7">
    <location>
        <position position="163"/>
    </location>
    <ligand>
        <name>FMN</name>
        <dbReference type="ChEBI" id="CHEBI:58210"/>
    </ligand>
</feature>
<dbReference type="CDD" id="cd02809">
    <property type="entry name" value="alpha_hydroxyacid_oxid_FMN"/>
    <property type="match status" value="1"/>
</dbReference>
<feature type="binding site" evidence="7">
    <location>
        <position position="184"/>
    </location>
    <ligand>
        <name>FMN</name>
        <dbReference type="ChEBI" id="CHEBI:58210"/>
    </ligand>
</feature>
<dbReference type="GO" id="GO:0005886">
    <property type="term" value="C:plasma membrane"/>
    <property type="evidence" value="ECO:0007669"/>
    <property type="project" value="TreeGrafter"/>
</dbReference>
<dbReference type="InterPro" id="IPR000262">
    <property type="entry name" value="FMN-dep_DH"/>
</dbReference>
<feature type="binding site" evidence="7">
    <location>
        <position position="186"/>
    </location>
    <ligand>
        <name>glyoxylate</name>
        <dbReference type="ChEBI" id="CHEBI:36655"/>
    </ligand>
</feature>
<keyword evidence="4" id="KW-0560">Oxidoreductase</keyword>
<feature type="active site" description="Proton acceptor" evidence="6">
    <location>
        <position position="332"/>
    </location>
</feature>
<feature type="binding site" evidence="7">
    <location>
        <position position="81"/>
    </location>
    <ligand>
        <name>glyoxylate</name>
        <dbReference type="ChEBI" id="CHEBI:36655"/>
    </ligand>
</feature>
<dbReference type="InterPro" id="IPR012133">
    <property type="entry name" value="Alpha-hydoxy_acid_DH_FMN"/>
</dbReference>
<dbReference type="GO" id="GO:0004459">
    <property type="term" value="F:L-lactate dehydrogenase (NAD+) activity"/>
    <property type="evidence" value="ECO:0007669"/>
    <property type="project" value="TreeGrafter"/>
</dbReference>
<evidence type="ECO:0000256" key="5">
    <source>
        <dbReference type="ARBA" id="ARBA00024042"/>
    </source>
</evidence>
<evidence type="ECO:0000256" key="6">
    <source>
        <dbReference type="PIRSR" id="PIRSR000138-1"/>
    </source>
</evidence>
<comment type="similarity">
    <text evidence="5">Belongs to the FMN-dependent alpha-hydroxy acid dehydrogenase family.</text>
</comment>
<dbReference type="AlphaFoldDB" id="A0A8E1C482"/>
<proteinExistence type="inferred from homology"/>
<evidence type="ECO:0000256" key="4">
    <source>
        <dbReference type="ARBA" id="ARBA00023002"/>
    </source>
</evidence>
<name>A0A8E1C482_9SPHN</name>
<dbReference type="SUPFAM" id="SSF51395">
    <property type="entry name" value="FMN-linked oxidoreductases"/>
    <property type="match status" value="1"/>
</dbReference>
<keyword evidence="2 7" id="KW-0285">Flavoprotein</keyword>
<evidence type="ECO:0000256" key="7">
    <source>
        <dbReference type="PIRSR" id="PIRSR000138-2"/>
    </source>
</evidence>
<evidence type="ECO:0000313" key="11">
    <source>
        <dbReference type="Proteomes" id="UP000028135"/>
    </source>
</evidence>
<dbReference type="EMBL" id="JANF02000004">
    <property type="protein sequence ID" value="KER38077.1"/>
    <property type="molecule type" value="Genomic_DNA"/>
</dbReference>
<organism evidence="10 11">
    <name type="scientific">Sphingobium indicum F2</name>
    <dbReference type="NCBI Taxonomy" id="1450518"/>
    <lineage>
        <taxon>Bacteria</taxon>
        <taxon>Pseudomonadati</taxon>
        <taxon>Pseudomonadota</taxon>
        <taxon>Alphaproteobacteria</taxon>
        <taxon>Sphingomonadales</taxon>
        <taxon>Sphingomonadaceae</taxon>
        <taxon>Sphingobium</taxon>
    </lineage>
</organism>
<evidence type="ECO:0000256" key="8">
    <source>
        <dbReference type="SAM" id="MobiDB-lite"/>
    </source>
</evidence>
<dbReference type="PANTHER" id="PTHR10578">
    <property type="entry name" value="S -2-HYDROXY-ACID OXIDASE-RELATED"/>
    <property type="match status" value="1"/>
</dbReference>
<dbReference type="PROSITE" id="PS51349">
    <property type="entry name" value="FMN_HYDROXY_ACID_DH_2"/>
    <property type="match status" value="1"/>
</dbReference>
<reference evidence="10 11" key="1">
    <citation type="submission" date="2014-05" db="EMBL/GenBank/DDBJ databases">
        <title>Genome Announcement of Sphingobium lucknowense F2.</title>
        <authorList>
            <person name="Lal R."/>
            <person name="Negi V."/>
            <person name="Lata P."/>
            <person name="Sangwan N."/>
            <person name="Gupta S.K."/>
            <person name="Rao D.L.N."/>
            <person name="Das S."/>
        </authorList>
    </citation>
    <scope>NUCLEOTIDE SEQUENCE [LARGE SCALE GENOMIC DNA]</scope>
    <source>
        <strain evidence="10 11">F2</strain>
    </source>
</reference>
<feature type="binding site" evidence="7">
    <location>
        <begin position="134"/>
        <end position="136"/>
    </location>
    <ligand>
        <name>FMN</name>
        <dbReference type="ChEBI" id="CHEBI:58210"/>
    </ligand>
</feature>
<feature type="binding site" evidence="7">
    <location>
        <position position="308"/>
    </location>
    <ligand>
        <name>FMN</name>
        <dbReference type="ChEBI" id="CHEBI:58210"/>
    </ligand>
</feature>
<feature type="domain" description="FMN hydroxy acid dehydrogenase" evidence="9">
    <location>
        <begin position="55"/>
        <end position="437"/>
    </location>
</feature>
<dbReference type="GO" id="GO:0009060">
    <property type="term" value="P:aerobic respiration"/>
    <property type="evidence" value="ECO:0007669"/>
    <property type="project" value="TreeGrafter"/>
</dbReference>
<evidence type="ECO:0000256" key="1">
    <source>
        <dbReference type="ARBA" id="ARBA00001917"/>
    </source>
</evidence>
<evidence type="ECO:0000313" key="10">
    <source>
        <dbReference type="EMBL" id="KER38077.1"/>
    </source>
</evidence>
<dbReference type="Pfam" id="PF01070">
    <property type="entry name" value="FMN_dh"/>
    <property type="match status" value="1"/>
</dbReference>
<dbReference type="PANTHER" id="PTHR10578:SF107">
    <property type="entry name" value="2-HYDROXYACID OXIDASE 1"/>
    <property type="match status" value="1"/>
</dbReference>
<sequence length="443" mass="49140">MLANALKRADVPADDPSGGTHEPLGRWQGMKDSTSSRQDALALGRALHRRFYTGANLSRMRSIGDLRARAYKLMPRFVLEYLEGGAEDEATLSRERAAFADWRFMPRQLVDVTGRTLEGSILSKFASMPLAIAPTGLNGLFCENGDMMLAQGAAAANVPFIQSTMSNDRMEDVAVIPNLRHWWQLYMFGPDEIWQELLRRAKACGIEALVLTTNAQIFGDREWDARTRINRSRPSAATIFDAMRHPRWAAATLRHGMPVFRNVIDFVPSDRRGFFDSAFWIREQMTKSLSWRDVARIRQRWHGLFLLKGLLNLKDVRRALDSGVDGVILGSHGGRQADWAVSALDLLAQAREIVGDHITLMMSGGIRRGTDLLKALALGADAVLAGRAPLYGLCAAGAEGVSRALELLREEALDEMGQLGVVSRADLTRKLLISRQEGFRPSA</sequence>
<dbReference type="InterPro" id="IPR037396">
    <property type="entry name" value="FMN_HAD"/>
</dbReference>
<feature type="binding site" evidence="7">
    <location>
        <position position="332"/>
    </location>
    <ligand>
        <name>glyoxylate</name>
        <dbReference type="ChEBI" id="CHEBI:36655"/>
    </ligand>
</feature>